<organism evidence="1 2">
    <name type="scientific">Cordyceps javanica</name>
    <dbReference type="NCBI Taxonomy" id="43265"/>
    <lineage>
        <taxon>Eukaryota</taxon>
        <taxon>Fungi</taxon>
        <taxon>Dikarya</taxon>
        <taxon>Ascomycota</taxon>
        <taxon>Pezizomycotina</taxon>
        <taxon>Sordariomycetes</taxon>
        <taxon>Hypocreomycetidae</taxon>
        <taxon>Hypocreales</taxon>
        <taxon>Cordycipitaceae</taxon>
        <taxon>Cordyceps</taxon>
    </lineage>
</organism>
<protein>
    <submittedName>
        <fullName evidence="1">Uncharacterized protein</fullName>
    </submittedName>
</protein>
<evidence type="ECO:0000313" key="2">
    <source>
        <dbReference type="Proteomes" id="UP000315783"/>
    </source>
</evidence>
<reference evidence="1 2" key="1">
    <citation type="journal article" date="2019" name="Appl. Microbiol. Biotechnol.">
        <title>Genome sequence of Isaria javanica and comparative genome analysis insights into family S53 peptidase evolution in fungal entomopathogens.</title>
        <authorList>
            <person name="Lin R."/>
            <person name="Zhang X."/>
            <person name="Xin B."/>
            <person name="Zou M."/>
            <person name="Gao Y."/>
            <person name="Qin F."/>
            <person name="Hu Q."/>
            <person name="Xie B."/>
            <person name="Cheng X."/>
        </authorList>
    </citation>
    <scope>NUCLEOTIDE SEQUENCE [LARGE SCALE GENOMIC DNA]</scope>
    <source>
        <strain evidence="1 2">IJ1G</strain>
    </source>
</reference>
<dbReference type="AlphaFoldDB" id="A0A545VFX1"/>
<gene>
    <name evidence="1" type="ORF">IF1G_00556</name>
</gene>
<keyword evidence="2" id="KW-1185">Reference proteome</keyword>
<dbReference type="EMBL" id="SPUK01000001">
    <property type="protein sequence ID" value="TQW00625.1"/>
    <property type="molecule type" value="Genomic_DNA"/>
</dbReference>
<evidence type="ECO:0000313" key="1">
    <source>
        <dbReference type="EMBL" id="TQW00625.1"/>
    </source>
</evidence>
<proteinExistence type="predicted"/>
<comment type="caution">
    <text evidence="1">The sequence shown here is derived from an EMBL/GenBank/DDBJ whole genome shotgun (WGS) entry which is preliminary data.</text>
</comment>
<accession>A0A545VFX1</accession>
<dbReference type="Proteomes" id="UP000315783">
    <property type="component" value="Unassembled WGS sequence"/>
</dbReference>
<sequence length="137" mass="15180">MARKVNHRWGKGFGMRALEGRAGLGDMGIEEHHQIKKRASNLYLLGGFGLLRRVRRLSRSSTTLGVSSWKVFIYNSRASAFAFPLGLPDILVVGKTGKGGKKGGKAKGDKCSFEPRIYRQSSYIGQRVLSWLTGSFF</sequence>
<name>A0A545VFX1_9HYPO</name>